<feature type="transmembrane region" description="Helical" evidence="1">
    <location>
        <begin position="6"/>
        <end position="30"/>
    </location>
</feature>
<dbReference type="OrthoDB" id="9991826at2"/>
<proteinExistence type="predicted"/>
<evidence type="ECO:0000256" key="1">
    <source>
        <dbReference type="SAM" id="Phobius"/>
    </source>
</evidence>
<evidence type="ECO:0000313" key="3">
    <source>
        <dbReference type="Proteomes" id="UP000219452"/>
    </source>
</evidence>
<keyword evidence="1" id="KW-0812">Transmembrane</keyword>
<dbReference type="Proteomes" id="UP000219452">
    <property type="component" value="Unassembled WGS sequence"/>
</dbReference>
<feature type="transmembrane region" description="Helical" evidence="1">
    <location>
        <begin position="106"/>
        <end position="123"/>
    </location>
</feature>
<gene>
    <name evidence="2" type="ORF">SAMN06269250_5008</name>
</gene>
<accession>A0A286GK12</accession>
<keyword evidence="3" id="KW-1185">Reference proteome</keyword>
<organism evidence="2 3">
    <name type="scientific">Spirosoma fluviale</name>
    <dbReference type="NCBI Taxonomy" id="1597977"/>
    <lineage>
        <taxon>Bacteria</taxon>
        <taxon>Pseudomonadati</taxon>
        <taxon>Bacteroidota</taxon>
        <taxon>Cytophagia</taxon>
        <taxon>Cytophagales</taxon>
        <taxon>Cytophagaceae</taxon>
        <taxon>Spirosoma</taxon>
    </lineage>
</organism>
<evidence type="ECO:0000313" key="2">
    <source>
        <dbReference type="EMBL" id="SOD95840.1"/>
    </source>
</evidence>
<reference evidence="3" key="1">
    <citation type="submission" date="2017-09" db="EMBL/GenBank/DDBJ databases">
        <authorList>
            <person name="Varghese N."/>
            <person name="Submissions S."/>
        </authorList>
    </citation>
    <scope>NUCLEOTIDE SEQUENCE [LARGE SCALE GENOMIC DNA]</scope>
    <source>
        <strain evidence="3">DSM 29961</strain>
    </source>
</reference>
<sequence length="154" mass="16849">MTDPLFLLALVGLAPALVSVLIAILFKKYIKPNKPDTFKQTLKFGLLGTLLGLMIFVILWTIHKNETNSWAAPGDISVIPFYTMLAGVFLGVYLTNRTAFSTAGKASSYGTLGFLYFVLGLGFDNPYSKAVFLIASLLFFVIALRARSKNKAES</sequence>
<feature type="transmembrane region" description="Helical" evidence="1">
    <location>
        <begin position="74"/>
        <end position="94"/>
    </location>
</feature>
<protein>
    <submittedName>
        <fullName evidence="2">Uncharacterized protein</fullName>
    </submittedName>
</protein>
<name>A0A286GK12_9BACT</name>
<keyword evidence="1" id="KW-0472">Membrane</keyword>
<keyword evidence="1" id="KW-1133">Transmembrane helix</keyword>
<dbReference type="EMBL" id="OCNH01000005">
    <property type="protein sequence ID" value="SOD95840.1"/>
    <property type="molecule type" value="Genomic_DNA"/>
</dbReference>
<dbReference type="AlphaFoldDB" id="A0A286GK12"/>
<feature type="transmembrane region" description="Helical" evidence="1">
    <location>
        <begin position="129"/>
        <end position="146"/>
    </location>
</feature>
<feature type="transmembrane region" description="Helical" evidence="1">
    <location>
        <begin position="42"/>
        <end position="62"/>
    </location>
</feature>
<dbReference type="RefSeq" id="WP_097129448.1">
    <property type="nucleotide sequence ID" value="NZ_OCNH01000005.1"/>
</dbReference>